<feature type="coiled-coil region" evidence="1">
    <location>
        <begin position="40"/>
        <end position="67"/>
    </location>
</feature>
<dbReference type="Proteomes" id="UP000240206">
    <property type="component" value="Unassembled WGS sequence"/>
</dbReference>
<keyword evidence="1" id="KW-0175">Coiled coil</keyword>
<comment type="caution">
    <text evidence="2">The sequence shown here is derived from an EMBL/GenBank/DDBJ whole genome shotgun (WGS) entry which is preliminary data.</text>
</comment>
<evidence type="ECO:0000256" key="1">
    <source>
        <dbReference type="SAM" id="Coils"/>
    </source>
</evidence>
<dbReference type="EMBL" id="PXVC01000077">
    <property type="protein sequence ID" value="PSI00766.1"/>
    <property type="molecule type" value="Genomic_DNA"/>
</dbReference>
<evidence type="ECO:0000313" key="3">
    <source>
        <dbReference type="Proteomes" id="UP000240206"/>
    </source>
</evidence>
<organism evidence="2 3">
    <name type="scientific">Synechococcus lacustris str. Tous</name>
    <dbReference type="NCBI Taxonomy" id="1910958"/>
    <lineage>
        <taxon>Bacteria</taxon>
        <taxon>Bacillati</taxon>
        <taxon>Cyanobacteriota</taxon>
        <taxon>Cyanophyceae</taxon>
        <taxon>Synechococcales</taxon>
        <taxon>Synechococcaceae</taxon>
        <taxon>Synechococcus</taxon>
    </lineage>
</organism>
<sequence>MLEPEYNFNLKCENIYLTQSGQIVLNNRDQILHVHDFKRLSTGEISLQNLENQLEEINSKYRFLFNRLHQYLLAANKCMLIFEGLIPAHDLESYRIKSSCKEIIYPNLNTDFASELVNMLKTNYNVAATLVSFEIGAPAIEQRHNLLRISAPALTSIFDIDAEPYQRPWATYDLLFAQLCIALGGTQVNPYSYN</sequence>
<name>A0A2P7EC18_9SYNE</name>
<protein>
    <submittedName>
        <fullName evidence="2">Uncharacterized protein</fullName>
    </submittedName>
</protein>
<proteinExistence type="predicted"/>
<keyword evidence="3" id="KW-1185">Reference proteome</keyword>
<dbReference type="AlphaFoldDB" id="A0A2P7EC18"/>
<dbReference type="RefSeq" id="WP_106500740.1">
    <property type="nucleotide sequence ID" value="NZ_PXVC01000077.1"/>
</dbReference>
<evidence type="ECO:0000313" key="2">
    <source>
        <dbReference type="EMBL" id="PSI00766.1"/>
    </source>
</evidence>
<reference evidence="3" key="1">
    <citation type="submission" date="2018-03" db="EMBL/GenBank/DDBJ databases">
        <title>Ecological and genomic features of two cosmopolitan and abundant freshwater picocyanobacteria.</title>
        <authorList>
            <person name="Cabello-Yeves P.J."/>
            <person name="Picazo A."/>
            <person name="Camacho A."/>
            <person name="Callieri C."/>
            <person name="Rosselli R."/>
            <person name="Roda-Garcia J."/>
            <person name="Coutinho F.H."/>
            <person name="Rodriguez-Valera F."/>
        </authorList>
    </citation>
    <scope>NUCLEOTIDE SEQUENCE [LARGE SCALE GENOMIC DNA]</scope>
    <source>
        <strain evidence="3">Tous</strain>
    </source>
</reference>
<accession>A0A2P7EC18</accession>
<gene>
    <name evidence="2" type="ORF">C7K08_11425</name>
</gene>